<gene>
    <name evidence="4" type="ORF">FPB0191_00020</name>
</gene>
<dbReference type="Proteomes" id="UP000030901">
    <property type="component" value="Chromosome"/>
</dbReference>
<keyword evidence="2 4" id="KW-0808">Transferase</keyword>
<dbReference type="EMBL" id="CP009056">
    <property type="protein sequence ID" value="AJA43888.1"/>
    <property type="molecule type" value="Genomic_DNA"/>
</dbReference>
<dbReference type="InterPro" id="IPR037143">
    <property type="entry name" value="4-PPantetheinyl_Trfase_dom_sf"/>
</dbReference>
<keyword evidence="5" id="KW-1185">Reference proteome</keyword>
<dbReference type="InterPro" id="IPR050559">
    <property type="entry name" value="P-Pant_transferase_sf"/>
</dbReference>
<evidence type="ECO:0000259" key="3">
    <source>
        <dbReference type="Pfam" id="PF01648"/>
    </source>
</evidence>
<accession>A0A0A7RXF0</accession>
<dbReference type="EC" id="2.7.8.-" evidence="4"/>
<dbReference type="PANTHER" id="PTHR12215">
    <property type="entry name" value="PHOSPHOPANTETHEINE TRANSFERASE"/>
    <property type="match status" value="1"/>
</dbReference>
<evidence type="ECO:0000313" key="4">
    <source>
        <dbReference type="EMBL" id="AJA43888.1"/>
    </source>
</evidence>
<dbReference type="InterPro" id="IPR008278">
    <property type="entry name" value="4-PPantetheinyl_Trfase_dom"/>
</dbReference>
<dbReference type="GO" id="GO:0019878">
    <property type="term" value="P:lysine biosynthetic process via aminoadipic acid"/>
    <property type="evidence" value="ECO:0007669"/>
    <property type="project" value="TreeGrafter"/>
</dbReference>
<evidence type="ECO:0000313" key="5">
    <source>
        <dbReference type="Proteomes" id="UP000030901"/>
    </source>
</evidence>
<dbReference type="STRING" id="1267021.FPB0191_00020"/>
<dbReference type="RefSeq" id="WP_052236650.1">
    <property type="nucleotide sequence ID" value="NZ_CP009056.1"/>
</dbReference>
<proteinExistence type="inferred from homology"/>
<dbReference type="Gene3D" id="3.90.470.20">
    <property type="entry name" value="4'-phosphopantetheinyl transferase domain"/>
    <property type="match status" value="2"/>
</dbReference>
<dbReference type="Pfam" id="PF01648">
    <property type="entry name" value="ACPS"/>
    <property type="match status" value="1"/>
</dbReference>
<dbReference type="GO" id="GO:0005829">
    <property type="term" value="C:cytosol"/>
    <property type="evidence" value="ECO:0007669"/>
    <property type="project" value="TreeGrafter"/>
</dbReference>
<comment type="similarity">
    <text evidence="1">Belongs to the P-Pant transferase superfamily. Gsp/Sfp/HetI/AcpT family.</text>
</comment>
<feature type="domain" description="4'-phosphopantetheinyl transferase" evidence="3">
    <location>
        <begin position="106"/>
        <end position="172"/>
    </location>
</feature>
<dbReference type="GO" id="GO:0008897">
    <property type="term" value="F:holo-[acyl-carrier-protein] synthase activity"/>
    <property type="evidence" value="ECO:0007669"/>
    <property type="project" value="InterPro"/>
</dbReference>
<organism evidence="4 5">
    <name type="scientific">Frischella perrara</name>
    <dbReference type="NCBI Taxonomy" id="1267021"/>
    <lineage>
        <taxon>Bacteria</taxon>
        <taxon>Pseudomonadati</taxon>
        <taxon>Pseudomonadota</taxon>
        <taxon>Gammaproteobacteria</taxon>
        <taxon>Orbales</taxon>
        <taxon>Orbaceae</taxon>
        <taxon>Frischella</taxon>
    </lineage>
</organism>
<evidence type="ECO:0000256" key="2">
    <source>
        <dbReference type="ARBA" id="ARBA00022679"/>
    </source>
</evidence>
<dbReference type="KEGG" id="fpp:FPB0191_00020"/>
<dbReference type="GO" id="GO:0000287">
    <property type="term" value="F:magnesium ion binding"/>
    <property type="evidence" value="ECO:0007669"/>
    <property type="project" value="InterPro"/>
</dbReference>
<dbReference type="SUPFAM" id="SSF56214">
    <property type="entry name" value="4'-phosphopantetheinyl transferase"/>
    <property type="match status" value="2"/>
</dbReference>
<dbReference type="AlphaFoldDB" id="A0A0A7RXF0"/>
<protein>
    <submittedName>
        <fullName evidence="4">Phosphopantetheinyl transferase</fullName>
        <ecNumber evidence="4">2.7.8.-</ecNumber>
    </submittedName>
</protein>
<evidence type="ECO:0000256" key="1">
    <source>
        <dbReference type="ARBA" id="ARBA00010990"/>
    </source>
</evidence>
<dbReference type="OrthoDB" id="7061431at2"/>
<reference evidence="4 5" key="1">
    <citation type="journal article" date="2014" name="Appl. Environ. Microbiol.">
        <title>Gut symbionts from distinct hosts exhibit genotoxic activity via divergent colibactin biosynthetic pathways.</title>
        <authorList>
            <person name="Engel P."/>
            <person name="Vizcaino M.I."/>
            <person name="Crawford J.M."/>
        </authorList>
    </citation>
    <scope>NUCLEOTIDE SEQUENCE [LARGE SCALE GENOMIC DNA]</scope>
    <source>
        <strain evidence="4 5">PEB0191</strain>
    </source>
</reference>
<dbReference type="PANTHER" id="PTHR12215:SF10">
    <property type="entry name" value="L-AMINOADIPATE-SEMIALDEHYDE DEHYDROGENASE-PHOSPHOPANTETHEINYL TRANSFERASE"/>
    <property type="match status" value="1"/>
</dbReference>
<dbReference type="HOGENOM" id="CLU_1292830_0_0_6"/>
<name>A0A0A7RXF0_FRIPE</name>
<sequence>MRENYVFVRSANLNQFDSTSLLNSSLISQQVIEQASQFSGKRQLQFVACRYLLAELLNDYFDIPSLPSIIIGLNQRPHFEKANLPDFNISHSGDYIAVAVCSEGKIGIDIEQHRPRKQFLNIAKQFFSEQEIVWMNQQKDNLSAFWQLWTLRESALKLYAKGVWQMKELQIDMQHEKMSATFGNDFYFQHQQLAQIYLSICCDYPINKVISSS</sequence>